<accession>A0A7W7FY06</accession>
<reference evidence="3 4" key="1">
    <citation type="submission" date="2020-08" db="EMBL/GenBank/DDBJ databases">
        <title>Sequencing the genomes of 1000 actinobacteria strains.</title>
        <authorList>
            <person name="Klenk H.-P."/>
        </authorList>
    </citation>
    <scope>NUCLEOTIDE SEQUENCE [LARGE SCALE GENOMIC DNA]</scope>
    <source>
        <strain evidence="3 4">DSM 44230</strain>
    </source>
</reference>
<keyword evidence="2" id="KW-0812">Transmembrane</keyword>
<keyword evidence="4" id="KW-1185">Reference proteome</keyword>
<name>A0A7W7FY06_9PSEU</name>
<evidence type="ECO:0000256" key="1">
    <source>
        <dbReference type="SAM" id="MobiDB-lite"/>
    </source>
</evidence>
<keyword evidence="2" id="KW-1133">Transmembrane helix</keyword>
<feature type="transmembrane region" description="Helical" evidence="2">
    <location>
        <begin position="52"/>
        <end position="74"/>
    </location>
</feature>
<sequence>MTEPRQPPRRVVVTGPRTRSARPHRAARIGRDDKATLDEVSLRALIRSQLRAAIAVCLAVLPLGLLPLLFALVPASRSAELFGVRVPWLVLGGGVYPVLLLIGWLYVRGAERIERDYQDFVEDHST</sequence>
<evidence type="ECO:0000313" key="4">
    <source>
        <dbReference type="Proteomes" id="UP000533598"/>
    </source>
</evidence>
<dbReference type="AlphaFoldDB" id="A0A7W7FY06"/>
<feature type="compositionally biased region" description="Low complexity" evidence="1">
    <location>
        <begin position="1"/>
        <end position="18"/>
    </location>
</feature>
<evidence type="ECO:0000256" key="2">
    <source>
        <dbReference type="SAM" id="Phobius"/>
    </source>
</evidence>
<feature type="transmembrane region" description="Helical" evidence="2">
    <location>
        <begin position="86"/>
        <end position="107"/>
    </location>
</feature>
<proteinExistence type="predicted"/>
<dbReference type="Proteomes" id="UP000533598">
    <property type="component" value="Unassembled WGS sequence"/>
</dbReference>
<dbReference type="RefSeq" id="WP_185008750.1">
    <property type="nucleotide sequence ID" value="NZ_BAAAUI010000058.1"/>
</dbReference>
<keyword evidence="2" id="KW-0472">Membrane</keyword>
<dbReference type="EMBL" id="JACHMH010000001">
    <property type="protein sequence ID" value="MBB4681862.1"/>
    <property type="molecule type" value="Genomic_DNA"/>
</dbReference>
<evidence type="ECO:0008006" key="5">
    <source>
        <dbReference type="Google" id="ProtNLM"/>
    </source>
</evidence>
<organism evidence="3 4">
    <name type="scientific">Crossiella cryophila</name>
    <dbReference type="NCBI Taxonomy" id="43355"/>
    <lineage>
        <taxon>Bacteria</taxon>
        <taxon>Bacillati</taxon>
        <taxon>Actinomycetota</taxon>
        <taxon>Actinomycetes</taxon>
        <taxon>Pseudonocardiales</taxon>
        <taxon>Pseudonocardiaceae</taxon>
        <taxon>Crossiella</taxon>
    </lineage>
</organism>
<feature type="compositionally biased region" description="Basic residues" evidence="1">
    <location>
        <begin position="19"/>
        <end position="28"/>
    </location>
</feature>
<gene>
    <name evidence="3" type="ORF">HNR67_007980</name>
</gene>
<comment type="caution">
    <text evidence="3">The sequence shown here is derived from an EMBL/GenBank/DDBJ whole genome shotgun (WGS) entry which is preliminary data.</text>
</comment>
<protein>
    <recommendedName>
        <fullName evidence="5">DUF485 domain-containing protein</fullName>
    </recommendedName>
</protein>
<evidence type="ECO:0000313" key="3">
    <source>
        <dbReference type="EMBL" id="MBB4681862.1"/>
    </source>
</evidence>
<feature type="region of interest" description="Disordered" evidence="1">
    <location>
        <begin position="1"/>
        <end position="28"/>
    </location>
</feature>